<feature type="transmembrane region" description="Helical" evidence="1">
    <location>
        <begin position="31"/>
        <end position="48"/>
    </location>
</feature>
<keyword evidence="1" id="KW-0472">Membrane</keyword>
<keyword evidence="1" id="KW-0812">Transmembrane</keyword>
<evidence type="ECO:0000313" key="2">
    <source>
        <dbReference type="EMBL" id="QOY25385.1"/>
    </source>
</evidence>
<dbReference type="Proteomes" id="UP000587477">
    <property type="component" value="Chromosome"/>
</dbReference>
<reference evidence="3" key="1">
    <citation type="submission" date="2020-10" db="EMBL/GenBank/DDBJ databases">
        <title>Complete genome sequence of Bacillus velezensis NST6.</title>
        <authorList>
            <person name="Choi J."/>
        </authorList>
    </citation>
    <scope>NUCLEOTIDE SEQUENCE [LARGE SCALE GENOMIC DNA]</scope>
    <source>
        <strain evidence="3">NST6</strain>
    </source>
</reference>
<sequence length="84" mass="9266">MDFLYTDETLGLDQPYDLVYKGGYTHMKQTGLLLVVTGLILLQLSIQLPQQNAAWGMTLGASILLNLSGTGLIMRSLHTQTGRR</sequence>
<name>A0A7W4QH17_BACVE</name>
<proteinExistence type="predicted"/>
<evidence type="ECO:0000256" key="1">
    <source>
        <dbReference type="SAM" id="Phobius"/>
    </source>
</evidence>
<organism evidence="2 3">
    <name type="scientific">Bacillus velezensis</name>
    <dbReference type="NCBI Taxonomy" id="492670"/>
    <lineage>
        <taxon>Bacteria</taxon>
        <taxon>Bacillati</taxon>
        <taxon>Bacillota</taxon>
        <taxon>Bacilli</taxon>
        <taxon>Bacillales</taxon>
        <taxon>Bacillaceae</taxon>
        <taxon>Bacillus</taxon>
        <taxon>Bacillus amyloliquefaciens group</taxon>
    </lineage>
</organism>
<dbReference type="EMBL" id="CP063687">
    <property type="protein sequence ID" value="QOY25385.1"/>
    <property type="molecule type" value="Genomic_DNA"/>
</dbReference>
<gene>
    <name evidence="2" type="ORF">BACVE_000313</name>
</gene>
<protein>
    <submittedName>
        <fullName evidence="2">Uncharacterized protein</fullName>
    </submittedName>
</protein>
<feature type="transmembrane region" description="Helical" evidence="1">
    <location>
        <begin position="54"/>
        <end position="74"/>
    </location>
</feature>
<dbReference type="AlphaFoldDB" id="A0A7W4QH17"/>
<evidence type="ECO:0000313" key="3">
    <source>
        <dbReference type="Proteomes" id="UP000587477"/>
    </source>
</evidence>
<keyword evidence="1" id="KW-1133">Transmembrane helix</keyword>
<accession>A0A7W4QH17</accession>